<dbReference type="Proteomes" id="UP000065473">
    <property type="component" value="Chromosome"/>
</dbReference>
<dbReference type="AlphaFoldDB" id="A0A0U2Y0S7"/>
<evidence type="ECO:0000313" key="3">
    <source>
        <dbReference type="Proteomes" id="UP000060043"/>
    </source>
</evidence>
<protein>
    <recommendedName>
        <fullName evidence="5">MarR family transcriptional regulator</fullName>
    </recommendedName>
</protein>
<dbReference type="EMBL" id="CP013694">
    <property type="protein sequence ID" value="ALU29169.1"/>
    <property type="molecule type" value="Genomic_DNA"/>
</dbReference>
<organism evidence="1 4">
    <name type="scientific">Sulfolobus acidocaldarius</name>
    <dbReference type="NCBI Taxonomy" id="2285"/>
    <lineage>
        <taxon>Archaea</taxon>
        <taxon>Thermoproteota</taxon>
        <taxon>Thermoprotei</taxon>
        <taxon>Sulfolobales</taxon>
        <taxon>Sulfolobaceae</taxon>
        <taxon>Sulfolobus</taxon>
    </lineage>
</organism>
<reference evidence="3 4" key="1">
    <citation type="submission" date="2015-12" db="EMBL/GenBank/DDBJ databases">
        <title>A stable core within a dynamic pangenome in Sulfolobus acidocaldarius.</title>
        <authorList>
            <person name="Anderson R."/>
            <person name="Kouris A."/>
            <person name="Seward C."/>
            <person name="Campbell K."/>
            <person name="Whitaker R."/>
        </authorList>
    </citation>
    <scope>NUCLEOTIDE SEQUENCE [LARGE SCALE GENOMIC DNA]</scope>
    <source>
        <strain evidence="1 4">GG12-C01-09</strain>
        <strain evidence="2 3">NG05B_CO5_07</strain>
    </source>
</reference>
<dbReference type="InterPro" id="IPR036390">
    <property type="entry name" value="WH_DNA-bd_sf"/>
</dbReference>
<gene>
    <name evidence="1" type="ORF">ATY89_03925</name>
    <name evidence="2" type="ORF">ATZ20_06950</name>
</gene>
<dbReference type="SUPFAM" id="SSF46785">
    <property type="entry name" value="Winged helix' DNA-binding domain"/>
    <property type="match status" value="1"/>
</dbReference>
<dbReference type="OrthoDB" id="41120at2157"/>
<proteinExistence type="predicted"/>
<evidence type="ECO:0000313" key="1">
    <source>
        <dbReference type="EMBL" id="ALU29169.1"/>
    </source>
</evidence>
<evidence type="ECO:0000313" key="4">
    <source>
        <dbReference type="Proteomes" id="UP000065473"/>
    </source>
</evidence>
<sequence length="102" mass="11731">MSYTLVNSRGNMPRDLSNPLRCEHLYRVLLALEEPRTLSELWEAANVSTGIYYNTIEKNLLALGLIKYEEKGRSTLVSLTDKGKKLLELMKEIGFEKLTQIR</sequence>
<name>A0A0U2Y0S7_9CREN</name>
<dbReference type="Proteomes" id="UP000060043">
    <property type="component" value="Chromosome"/>
</dbReference>
<dbReference type="RefSeq" id="WP_011277387.1">
    <property type="nucleotide sequence ID" value="NZ_LPSB01000002.1"/>
</dbReference>
<dbReference type="InterPro" id="IPR036388">
    <property type="entry name" value="WH-like_DNA-bd_sf"/>
</dbReference>
<evidence type="ECO:0008006" key="5">
    <source>
        <dbReference type="Google" id="ProtNLM"/>
    </source>
</evidence>
<evidence type="ECO:0000313" key="2">
    <source>
        <dbReference type="EMBL" id="ALU31894.1"/>
    </source>
</evidence>
<dbReference type="Gene3D" id="1.10.10.10">
    <property type="entry name" value="Winged helix-like DNA-binding domain superfamily/Winged helix DNA-binding domain"/>
    <property type="match status" value="1"/>
</dbReference>
<accession>A0A0U2Y0S7</accession>
<dbReference type="EMBL" id="CP013695">
    <property type="protein sequence ID" value="ALU31894.1"/>
    <property type="molecule type" value="Genomic_DNA"/>
</dbReference>